<dbReference type="PANTHER" id="PTHR35535">
    <property type="entry name" value="HEAT SHOCK PROTEIN HSLJ"/>
    <property type="match status" value="1"/>
</dbReference>
<keyword evidence="3" id="KW-1185">Reference proteome</keyword>
<dbReference type="Pfam" id="PF03724">
    <property type="entry name" value="META"/>
    <property type="match status" value="1"/>
</dbReference>
<protein>
    <submittedName>
        <fullName evidence="2">Heat shock protein HslJ</fullName>
    </submittedName>
</protein>
<organism evidence="2 3">
    <name type="scientific">Sulfitobacter delicatus</name>
    <dbReference type="NCBI Taxonomy" id="218672"/>
    <lineage>
        <taxon>Bacteria</taxon>
        <taxon>Pseudomonadati</taxon>
        <taxon>Pseudomonadota</taxon>
        <taxon>Alphaproteobacteria</taxon>
        <taxon>Rhodobacterales</taxon>
        <taxon>Roseobacteraceae</taxon>
        <taxon>Sulfitobacter</taxon>
    </lineage>
</organism>
<evidence type="ECO:0000313" key="3">
    <source>
        <dbReference type="Proteomes" id="UP000199399"/>
    </source>
</evidence>
<dbReference type="InterPro" id="IPR038670">
    <property type="entry name" value="HslJ-like_sf"/>
</dbReference>
<dbReference type="OrthoDB" id="7777568at2"/>
<dbReference type="RefSeq" id="WP_093738275.1">
    <property type="nucleotide sequence ID" value="NZ_FNBP01000001.1"/>
</dbReference>
<evidence type="ECO:0000259" key="1">
    <source>
        <dbReference type="Pfam" id="PF03724"/>
    </source>
</evidence>
<name>A0A1G7HSB9_9RHOB</name>
<dbReference type="Gene3D" id="2.40.128.270">
    <property type="match status" value="1"/>
</dbReference>
<dbReference type="InterPro" id="IPR053147">
    <property type="entry name" value="Hsp_HslJ-like"/>
</dbReference>
<reference evidence="3" key="1">
    <citation type="submission" date="2016-10" db="EMBL/GenBank/DDBJ databases">
        <authorList>
            <person name="Varghese N."/>
            <person name="Submissions S."/>
        </authorList>
    </citation>
    <scope>NUCLEOTIDE SEQUENCE [LARGE SCALE GENOMIC DNA]</scope>
    <source>
        <strain evidence="3">DSM 16477</strain>
    </source>
</reference>
<dbReference type="STRING" id="218672.SAMN04489759_101208"/>
<keyword evidence="2" id="KW-0346">Stress response</keyword>
<dbReference type="InterPro" id="IPR005184">
    <property type="entry name" value="DUF306_Meta_HslJ"/>
</dbReference>
<feature type="domain" description="DUF306" evidence="1">
    <location>
        <begin position="29"/>
        <end position="127"/>
    </location>
</feature>
<dbReference type="AlphaFoldDB" id="A0A1G7HSB9"/>
<evidence type="ECO:0000313" key="2">
    <source>
        <dbReference type="EMBL" id="SDF03332.1"/>
    </source>
</evidence>
<dbReference type="PANTHER" id="PTHR35535:SF2">
    <property type="entry name" value="DUF306 DOMAIN-CONTAINING PROTEIN"/>
    <property type="match status" value="1"/>
</dbReference>
<dbReference type="Proteomes" id="UP000199399">
    <property type="component" value="Unassembled WGS sequence"/>
</dbReference>
<dbReference type="EMBL" id="FNBP01000001">
    <property type="protein sequence ID" value="SDF03332.1"/>
    <property type="molecule type" value="Genomic_DNA"/>
</dbReference>
<gene>
    <name evidence="2" type="ORF">SAMN04489759_101208</name>
</gene>
<sequence length="130" mass="13623">MRSFLILAALSALPQCQGDETVRAYGAGDKTWRLVELNGAPFEGRATLTFPEAGQIAGEAPCNAYSATMTVPYPWFDAGPIAVTRRACPDLAAEATFLKALEGASISDVLGDTLILSDDAGPTLVFKAAD</sequence>
<accession>A0A1G7HSB9</accession>
<proteinExistence type="predicted"/>